<name>A0ABY6QP80_9ACTN</name>
<dbReference type="GeneID" id="95597836"/>
<keyword evidence="2" id="KW-1185">Reference proteome</keyword>
<dbReference type="EMBL" id="CP084204">
    <property type="protein sequence ID" value="UZX19281.1"/>
    <property type="molecule type" value="Genomic_DNA"/>
</dbReference>
<proteinExistence type="predicted"/>
<dbReference type="Proteomes" id="UP001164506">
    <property type="component" value="Chromosome"/>
</dbReference>
<dbReference type="RefSeq" id="WP_267257790.1">
    <property type="nucleotide sequence ID" value="NZ_CP084204.1"/>
</dbReference>
<sequence>MRVRSRLIDYLRTGTDVQRAGAARAWCWTALRLDHPQLRAAGAAGDRPEPDNGSVGVREWHETALREFVDNEDLDVRRCSLPGLPLWPSAHPVELHHLVEEAVAIARSHPDDYLRHRVEHQVRG</sequence>
<protein>
    <submittedName>
        <fullName evidence="1">Uncharacterized protein</fullName>
    </submittedName>
</protein>
<accession>A0ABY6QP80</accession>
<gene>
    <name evidence="1" type="ORF">LDH80_00270</name>
</gene>
<evidence type="ECO:0000313" key="2">
    <source>
        <dbReference type="Proteomes" id="UP001164506"/>
    </source>
</evidence>
<reference evidence="1" key="1">
    <citation type="submission" date="2021-09" db="EMBL/GenBank/DDBJ databases">
        <title>Complete genome sequence and metabolic characterization of Streptomyces tanashiensis DSM 731 the producer of antibacterial Kalafungin and diverse secondary metabolites.</title>
        <authorList>
            <person name="Abbasi M.N."/>
            <person name="Anwar M.N."/>
            <person name="Alam K."/>
            <person name="Shoaib M."/>
            <person name="Lin Z."/>
            <person name="Hayat M."/>
            <person name="Ali M.I."/>
            <person name="Malik H.M.T."/>
            <person name="Ahmed I."/>
            <person name="Li A."/>
            <person name="Hailong Wang H."/>
            <person name="Zhang Y."/>
        </authorList>
    </citation>
    <scope>NUCLEOTIDE SEQUENCE</scope>
    <source>
        <strain evidence="1">Kala</strain>
    </source>
</reference>
<evidence type="ECO:0000313" key="1">
    <source>
        <dbReference type="EMBL" id="UZX19281.1"/>
    </source>
</evidence>
<organism evidence="1 2">
    <name type="scientific">Streptomyces tanashiensis</name>
    <dbReference type="NCBI Taxonomy" id="67367"/>
    <lineage>
        <taxon>Bacteria</taxon>
        <taxon>Bacillati</taxon>
        <taxon>Actinomycetota</taxon>
        <taxon>Actinomycetes</taxon>
        <taxon>Kitasatosporales</taxon>
        <taxon>Streptomycetaceae</taxon>
        <taxon>Streptomyces</taxon>
    </lineage>
</organism>